<evidence type="ECO:0000259" key="2">
    <source>
        <dbReference type="Pfam" id="PF03372"/>
    </source>
</evidence>
<dbReference type="GO" id="GO:0003824">
    <property type="term" value="F:catalytic activity"/>
    <property type="evidence" value="ECO:0007669"/>
    <property type="project" value="InterPro"/>
</dbReference>
<name>A0A448PER3_9ACTO</name>
<dbReference type="InterPro" id="IPR036691">
    <property type="entry name" value="Endo/exonu/phosph_ase_sf"/>
</dbReference>
<dbReference type="KEGG" id="tbw:NCTC13354_01132"/>
<protein>
    <submittedName>
        <fullName evidence="3">Uncharacterized protein conserved in bacteria</fullName>
    </submittedName>
</protein>
<evidence type="ECO:0000313" key="3">
    <source>
        <dbReference type="EMBL" id="VEI13417.1"/>
    </source>
</evidence>
<dbReference type="Gene3D" id="3.60.10.10">
    <property type="entry name" value="Endonuclease/exonuclease/phosphatase"/>
    <property type="match status" value="1"/>
</dbReference>
<dbReference type="Pfam" id="PF03372">
    <property type="entry name" value="Exo_endo_phos"/>
    <property type="match status" value="1"/>
</dbReference>
<evidence type="ECO:0000313" key="4">
    <source>
        <dbReference type="Proteomes" id="UP000269542"/>
    </source>
</evidence>
<dbReference type="SUPFAM" id="SSF56219">
    <property type="entry name" value="DNase I-like"/>
    <property type="match status" value="1"/>
</dbReference>
<dbReference type="EMBL" id="LR134476">
    <property type="protein sequence ID" value="VEI13417.1"/>
    <property type="molecule type" value="Genomic_DNA"/>
</dbReference>
<reference evidence="3 4" key="1">
    <citation type="submission" date="2018-12" db="EMBL/GenBank/DDBJ databases">
        <authorList>
            <consortium name="Pathogen Informatics"/>
        </authorList>
    </citation>
    <scope>NUCLEOTIDE SEQUENCE [LARGE SCALE GENOMIC DNA]</scope>
    <source>
        <strain evidence="3 4">NCTC13354</strain>
    </source>
</reference>
<dbReference type="RefSeq" id="WP_126416532.1">
    <property type="nucleotide sequence ID" value="NZ_LR134476.1"/>
</dbReference>
<evidence type="ECO:0000256" key="1">
    <source>
        <dbReference type="SAM" id="Phobius"/>
    </source>
</evidence>
<keyword evidence="1" id="KW-0472">Membrane</keyword>
<dbReference type="InterPro" id="IPR005135">
    <property type="entry name" value="Endo/exonuclease/phosphatase"/>
</dbReference>
<keyword evidence="4" id="KW-1185">Reference proteome</keyword>
<accession>A0A448PER3</accession>
<proteinExistence type="predicted"/>
<gene>
    <name evidence="3" type="ORF">NCTC13354_01132</name>
</gene>
<dbReference type="AlphaFoldDB" id="A0A448PER3"/>
<sequence>MRFVWGLLAIALVGAGAVTLRPDLVPGFTDVALSAPMVHIMSVRPWLAVVCFGAAIFLLIFGLIRRTLVGAGRIALVTGVAYLAMALFHGGTVYTRGLASPDQLGPDRGVTSAGIGNGDITVLTYNTLGGSVDVDALVDAIDSNGVDVVVLPETATARGTELANILAERGLAFQHFNTGTDQYQPEFKSTLVLVSEAMGEYRQTTSADGLATSVAVAPAAGNGPVIVGVHPRAPMMESIDQWRADVSAIYSLCDERDPLIVAGDFNSTVDHQMVVGSQCHDAAIEAGSGGLGTWPTRLPQLLGTPIDRIVHNGAYRGVDAMHIELGSSDHRGLIVRLSPES</sequence>
<feature type="domain" description="Endonuclease/exonuclease/phosphatase" evidence="2">
    <location>
        <begin position="123"/>
        <end position="330"/>
    </location>
</feature>
<keyword evidence="1" id="KW-1133">Transmembrane helix</keyword>
<feature type="transmembrane region" description="Helical" evidence="1">
    <location>
        <begin position="76"/>
        <end position="94"/>
    </location>
</feature>
<keyword evidence="1" id="KW-0812">Transmembrane</keyword>
<dbReference type="Proteomes" id="UP000269542">
    <property type="component" value="Chromosome"/>
</dbReference>
<dbReference type="OrthoDB" id="2340043at2"/>
<feature type="transmembrane region" description="Helical" evidence="1">
    <location>
        <begin position="43"/>
        <end position="64"/>
    </location>
</feature>
<organism evidence="3 4">
    <name type="scientific">Trueperella bialowiezensis</name>
    <dbReference type="NCBI Taxonomy" id="312285"/>
    <lineage>
        <taxon>Bacteria</taxon>
        <taxon>Bacillati</taxon>
        <taxon>Actinomycetota</taxon>
        <taxon>Actinomycetes</taxon>
        <taxon>Actinomycetales</taxon>
        <taxon>Actinomycetaceae</taxon>
        <taxon>Trueperella</taxon>
    </lineage>
</organism>